<dbReference type="Pfam" id="PF07478">
    <property type="entry name" value="Dala_Dala_lig_C"/>
    <property type="match status" value="1"/>
</dbReference>
<dbReference type="Gene3D" id="3.40.50.150">
    <property type="entry name" value="Vaccinia Virus protein VP39"/>
    <property type="match status" value="1"/>
</dbReference>
<keyword evidence="3" id="KW-1185">Reference proteome</keyword>
<dbReference type="SUPFAM" id="SSF56059">
    <property type="entry name" value="Glutathione synthetase ATP-binding domain-like"/>
    <property type="match status" value="1"/>
</dbReference>
<evidence type="ECO:0000259" key="1">
    <source>
        <dbReference type="Pfam" id="PF07478"/>
    </source>
</evidence>
<organism evidence="2 3">
    <name type="scientific">Aspergillus pseudoustus</name>
    <dbReference type="NCBI Taxonomy" id="1810923"/>
    <lineage>
        <taxon>Eukaryota</taxon>
        <taxon>Fungi</taxon>
        <taxon>Dikarya</taxon>
        <taxon>Ascomycota</taxon>
        <taxon>Pezizomycotina</taxon>
        <taxon>Eurotiomycetes</taxon>
        <taxon>Eurotiomycetidae</taxon>
        <taxon>Eurotiales</taxon>
        <taxon>Aspergillaceae</taxon>
        <taxon>Aspergillus</taxon>
        <taxon>Aspergillus subgen. Nidulantes</taxon>
    </lineage>
</organism>
<reference evidence="2 3" key="1">
    <citation type="submission" date="2024-07" db="EMBL/GenBank/DDBJ databases">
        <title>Section-level genome sequencing and comparative genomics of Aspergillus sections Usti and Cavernicolus.</title>
        <authorList>
            <consortium name="Lawrence Berkeley National Laboratory"/>
            <person name="Nybo J.L."/>
            <person name="Vesth T.C."/>
            <person name="Theobald S."/>
            <person name="Frisvad J.C."/>
            <person name="Larsen T.O."/>
            <person name="Kjaerboelling I."/>
            <person name="Rothschild-Mancinelli K."/>
            <person name="Lyhne E.K."/>
            <person name="Kogle M.E."/>
            <person name="Barry K."/>
            <person name="Clum A."/>
            <person name="Na H."/>
            <person name="Ledsgaard L."/>
            <person name="Lin J."/>
            <person name="Lipzen A."/>
            <person name="Kuo A."/>
            <person name="Riley R."/>
            <person name="Mondo S."/>
            <person name="Labutti K."/>
            <person name="Haridas S."/>
            <person name="Pangalinan J."/>
            <person name="Salamov A.A."/>
            <person name="Simmons B.A."/>
            <person name="Magnuson J.K."/>
            <person name="Chen J."/>
            <person name="Drula E."/>
            <person name="Henrissat B."/>
            <person name="Wiebenga A."/>
            <person name="Lubbers R.J."/>
            <person name="Gomes A.C."/>
            <person name="Makela M.R."/>
            <person name="Stajich J."/>
            <person name="Grigoriev I.V."/>
            <person name="Mortensen U.H."/>
            <person name="De Vries R.P."/>
            <person name="Baker S.E."/>
            <person name="Andersen M.R."/>
        </authorList>
    </citation>
    <scope>NUCLEOTIDE SEQUENCE [LARGE SCALE GENOMIC DNA]</scope>
    <source>
        <strain evidence="2 3">CBS 123904</strain>
    </source>
</reference>
<protein>
    <recommendedName>
        <fullName evidence="1">D-alanine--D-alanine ligase C-terminal domain-containing protein</fullName>
    </recommendedName>
</protein>
<proteinExistence type="predicted"/>
<accession>A0ABR4ITG6</accession>
<evidence type="ECO:0000313" key="2">
    <source>
        <dbReference type="EMBL" id="KAL2830157.1"/>
    </source>
</evidence>
<dbReference type="Proteomes" id="UP001610446">
    <property type="component" value="Unassembled WGS sequence"/>
</dbReference>
<name>A0ABR4ITG6_9EURO</name>
<dbReference type="EMBL" id="JBFXLU010000312">
    <property type="protein sequence ID" value="KAL2830157.1"/>
    <property type="molecule type" value="Genomic_DNA"/>
</dbReference>
<dbReference type="InterPro" id="IPR029063">
    <property type="entry name" value="SAM-dependent_MTases_sf"/>
</dbReference>
<comment type="caution">
    <text evidence="2">The sequence shown here is derived from an EMBL/GenBank/DDBJ whole genome shotgun (WGS) entry which is preliminary data.</text>
</comment>
<feature type="domain" description="D-alanine--D-alanine ligase C-terminal" evidence="1">
    <location>
        <begin position="179"/>
        <end position="278"/>
    </location>
</feature>
<dbReference type="Gene3D" id="3.30.470.20">
    <property type="entry name" value="ATP-grasp fold, B domain"/>
    <property type="match status" value="1"/>
</dbReference>
<dbReference type="SUPFAM" id="SSF53335">
    <property type="entry name" value="S-adenosyl-L-methionine-dependent methyltransferases"/>
    <property type="match status" value="1"/>
</dbReference>
<dbReference type="PANTHER" id="PTHR23132">
    <property type="entry name" value="D-ALANINE--D-ALANINE LIGASE"/>
    <property type="match status" value="1"/>
</dbReference>
<dbReference type="InterPro" id="IPR011095">
    <property type="entry name" value="Dala_Dala_lig_C"/>
</dbReference>
<evidence type="ECO:0000313" key="3">
    <source>
        <dbReference type="Proteomes" id="UP001610446"/>
    </source>
</evidence>
<gene>
    <name evidence="2" type="ORF">BJY01DRAFT_260999</name>
</gene>
<sequence length="513" mass="57688">MKICLINSSYEGVNSPFEQPSSDPNNKYDDFPDPNRYISKDCHEFVTRYVTRCNAEAEIDEMRKEDLDMFMNYMWGIETDEVAGVEATRYLETKGVPILTNPSTFAAQKTGLRVPENTPGKFPKIVKYSDGYGSLNLDENSIRDTDKEVTDCVALLRKEKTPFGIIAQDYIIVHECSAIGVEMGKEVVGLTPLQYVFPKDTPDNEAFLTWYNNFEAVDKGVIKYRFVEEQPHMEHLQHAATEAFKALGVSGGAGWARIDVRLEESTGLVYVIEVNCIPVVFYPKGNTLGDDLVVGEKFPGGQAAFIDMLLATKQMQLGWHRRQNEHVAEIYDRFAPSYHSVWTATELSKLKSYLATNWDYSGTVLDVAWGTGGLGQLVHDQGIRADLSGIDLSPGMLENIEFKKYYKELRGAGEFDHIACFGALHFPGPVYLNAVLARMFMIARKSVSISVDDVSDEYVTAIKEKHGELTFNANHEAVYHERSLIYTSPTNAEEVYGFVMRFERVPGACRDGH</sequence>
<dbReference type="PANTHER" id="PTHR23132:SF23">
    <property type="entry name" value="D-ALANINE--D-ALANINE LIGASE B"/>
    <property type="match status" value="1"/>
</dbReference>